<keyword evidence="1" id="KW-0436">Ligase</keyword>
<dbReference type="EMBL" id="CM037022">
    <property type="protein sequence ID" value="KAH7667056.1"/>
    <property type="molecule type" value="Genomic_DNA"/>
</dbReference>
<evidence type="ECO:0000313" key="2">
    <source>
        <dbReference type="Proteomes" id="UP000827976"/>
    </source>
</evidence>
<dbReference type="EC" id="6.3.5.4" evidence="1"/>
<evidence type="ECO:0000313" key="1">
    <source>
        <dbReference type="EMBL" id="KAH7667056.1"/>
    </source>
</evidence>
<organism evidence="1 2">
    <name type="scientific">Dioscorea alata</name>
    <name type="common">Purple yam</name>
    <dbReference type="NCBI Taxonomy" id="55571"/>
    <lineage>
        <taxon>Eukaryota</taxon>
        <taxon>Viridiplantae</taxon>
        <taxon>Streptophyta</taxon>
        <taxon>Embryophyta</taxon>
        <taxon>Tracheophyta</taxon>
        <taxon>Spermatophyta</taxon>
        <taxon>Magnoliopsida</taxon>
        <taxon>Liliopsida</taxon>
        <taxon>Dioscoreales</taxon>
        <taxon>Dioscoreaceae</taxon>
        <taxon>Dioscorea</taxon>
    </lineage>
</organism>
<comment type="caution">
    <text evidence="1">The sequence shown here is derived from an EMBL/GenBank/DDBJ whole genome shotgun (WGS) entry which is preliminary data.</text>
</comment>
<dbReference type="Proteomes" id="UP000827976">
    <property type="component" value="Chromosome 12"/>
</dbReference>
<sequence length="136" mass="16090">MLMVWNLIRTRTVNSSKNLLCELLYLFRIMLLDFWSIPACLIVLSCLRHQLRLREYMIQGFWRCPGTIIFQKLRHRGPDWSGIHCYQDCYLAHQRLAIVDPASGDQPLYNEDKTIVVTVNGEIYNHSELRTKLKNH</sequence>
<keyword evidence="2" id="KW-1185">Reference proteome</keyword>
<accession>A0ACB7V1I8</accession>
<proteinExistence type="predicted"/>
<protein>
    <submittedName>
        <fullName evidence="1">Asparagine synthase (Glutamine-hydrolyzing) protein</fullName>
        <ecNumber evidence="1">6.3.5.4</ecNumber>
    </submittedName>
</protein>
<reference evidence="2" key="1">
    <citation type="journal article" date="2022" name="Nat. Commun.">
        <title>Chromosome evolution and the genetic basis of agronomically important traits in greater yam.</title>
        <authorList>
            <person name="Bredeson J.V."/>
            <person name="Lyons J.B."/>
            <person name="Oniyinde I.O."/>
            <person name="Okereke N.R."/>
            <person name="Kolade O."/>
            <person name="Nnabue I."/>
            <person name="Nwadili C.O."/>
            <person name="Hribova E."/>
            <person name="Parker M."/>
            <person name="Nwogha J."/>
            <person name="Shu S."/>
            <person name="Carlson J."/>
            <person name="Kariba R."/>
            <person name="Muthemba S."/>
            <person name="Knop K."/>
            <person name="Barton G.J."/>
            <person name="Sherwood A.V."/>
            <person name="Lopez-Montes A."/>
            <person name="Asiedu R."/>
            <person name="Jamnadass R."/>
            <person name="Muchugi A."/>
            <person name="Goodstein D."/>
            <person name="Egesi C.N."/>
            <person name="Featherston J."/>
            <person name="Asfaw A."/>
            <person name="Simpson G.G."/>
            <person name="Dolezel J."/>
            <person name="Hendre P.S."/>
            <person name="Van Deynze A."/>
            <person name="Kumar P.L."/>
            <person name="Obidiegwu J.E."/>
            <person name="Bhattacharjee R."/>
            <person name="Rokhsar D.S."/>
        </authorList>
    </citation>
    <scope>NUCLEOTIDE SEQUENCE [LARGE SCALE GENOMIC DNA]</scope>
    <source>
        <strain evidence="2">cv. TDa95/00328</strain>
    </source>
</reference>
<gene>
    <name evidence="1" type="ORF">IHE45_12G035000</name>
</gene>
<name>A0ACB7V1I8_DIOAL</name>